<proteinExistence type="inferred from homology"/>
<dbReference type="Pfam" id="PF00171">
    <property type="entry name" value="Aldedh"/>
    <property type="match status" value="1"/>
</dbReference>
<dbReference type="GO" id="GO:0016491">
    <property type="term" value="F:oxidoreductase activity"/>
    <property type="evidence" value="ECO:0007669"/>
    <property type="project" value="UniProtKB-KW"/>
</dbReference>
<name>A0A090KPJ4_9BACI</name>
<dbReference type="SUPFAM" id="SSF53720">
    <property type="entry name" value="ALDH-like"/>
    <property type="match status" value="1"/>
</dbReference>
<dbReference type="Proteomes" id="UP000040576">
    <property type="component" value="Unassembled WGS sequence"/>
</dbReference>
<keyword evidence="2" id="KW-0560">Oxidoreductase</keyword>
<dbReference type="InterPro" id="IPR016161">
    <property type="entry name" value="Ald_DH/histidinol_DH"/>
</dbReference>
<dbReference type="InterPro" id="IPR016162">
    <property type="entry name" value="Ald_DH_N"/>
</dbReference>
<dbReference type="PANTHER" id="PTHR42986:SF1">
    <property type="entry name" value="BENZALDEHYDE DEHYDROGENASE YFMT"/>
    <property type="match status" value="1"/>
</dbReference>
<gene>
    <name evidence="5" type="ORF">BT1A1_0727</name>
</gene>
<keyword evidence="3" id="KW-0520">NAD</keyword>
<accession>A0A090KPJ4</accession>
<dbReference type="PANTHER" id="PTHR42986">
    <property type="entry name" value="BENZALDEHYDE DEHYDROGENASE YFMT"/>
    <property type="match status" value="1"/>
</dbReference>
<evidence type="ECO:0000256" key="2">
    <source>
        <dbReference type="ARBA" id="ARBA00023002"/>
    </source>
</evidence>
<evidence type="ECO:0000256" key="3">
    <source>
        <dbReference type="ARBA" id="ARBA00023027"/>
    </source>
</evidence>
<evidence type="ECO:0000313" key="6">
    <source>
        <dbReference type="Proteomes" id="UP000040576"/>
    </source>
</evidence>
<feature type="domain" description="Aldehyde dehydrogenase" evidence="4">
    <location>
        <begin position="16"/>
        <end position="82"/>
    </location>
</feature>
<evidence type="ECO:0000259" key="4">
    <source>
        <dbReference type="Pfam" id="PF00171"/>
    </source>
</evidence>
<reference evidence="5 6" key="1">
    <citation type="submission" date="2014-07" db="EMBL/GenBank/DDBJ databases">
        <authorList>
            <person name="Wibberg Daniel"/>
        </authorList>
    </citation>
    <scope>NUCLEOTIDE SEQUENCE [LARGE SCALE GENOMIC DNA]</scope>
</reference>
<comment type="similarity">
    <text evidence="1">Belongs to the aldehyde dehydrogenase family.</text>
</comment>
<dbReference type="AlphaFoldDB" id="A0A090KPJ4"/>
<dbReference type="Gene3D" id="3.40.605.10">
    <property type="entry name" value="Aldehyde Dehydrogenase, Chain A, domain 1"/>
    <property type="match status" value="1"/>
</dbReference>
<sequence length="84" mass="9721">MINFRKLSGQYINGEWRDGNSSLVMENKNPYNGEILAMYRAANIDDLNAAYISAQTAQKQWEKTNPVVKRGVFERAVAYYRRKS</sequence>
<dbReference type="InterPro" id="IPR015590">
    <property type="entry name" value="Aldehyde_DH_dom"/>
</dbReference>
<evidence type="ECO:0000256" key="1">
    <source>
        <dbReference type="ARBA" id="ARBA00009986"/>
    </source>
</evidence>
<dbReference type="EMBL" id="CCRF01000026">
    <property type="protein sequence ID" value="CEE00579.1"/>
    <property type="molecule type" value="Genomic_DNA"/>
</dbReference>
<keyword evidence="6" id="KW-1185">Reference proteome</keyword>
<protein>
    <recommendedName>
        <fullName evidence="4">Aldehyde dehydrogenase domain-containing protein</fullName>
    </recommendedName>
</protein>
<organism evidence="5 6">
    <name type="scientific">Caldibacillus thermoamylovorans</name>
    <dbReference type="NCBI Taxonomy" id="35841"/>
    <lineage>
        <taxon>Bacteria</taxon>
        <taxon>Bacillati</taxon>
        <taxon>Bacillota</taxon>
        <taxon>Bacilli</taxon>
        <taxon>Bacillales</taxon>
        <taxon>Bacillaceae</taxon>
        <taxon>Caldibacillus</taxon>
    </lineage>
</organism>
<evidence type="ECO:0000313" key="5">
    <source>
        <dbReference type="EMBL" id="CEE00579.1"/>
    </source>
</evidence>